<dbReference type="Proteomes" id="UP000314294">
    <property type="component" value="Unassembled WGS sequence"/>
</dbReference>
<organism evidence="2 3">
    <name type="scientific">Liparis tanakae</name>
    <name type="common">Tanaka's snailfish</name>
    <dbReference type="NCBI Taxonomy" id="230148"/>
    <lineage>
        <taxon>Eukaryota</taxon>
        <taxon>Metazoa</taxon>
        <taxon>Chordata</taxon>
        <taxon>Craniata</taxon>
        <taxon>Vertebrata</taxon>
        <taxon>Euteleostomi</taxon>
        <taxon>Actinopterygii</taxon>
        <taxon>Neopterygii</taxon>
        <taxon>Teleostei</taxon>
        <taxon>Neoteleostei</taxon>
        <taxon>Acanthomorphata</taxon>
        <taxon>Eupercaria</taxon>
        <taxon>Perciformes</taxon>
        <taxon>Cottioidei</taxon>
        <taxon>Cottales</taxon>
        <taxon>Liparidae</taxon>
        <taxon>Liparis</taxon>
    </lineage>
</organism>
<evidence type="ECO:0000313" key="3">
    <source>
        <dbReference type="Proteomes" id="UP000314294"/>
    </source>
</evidence>
<dbReference type="Gene3D" id="1.10.555.10">
    <property type="entry name" value="Rho GTPase activation protein"/>
    <property type="match status" value="1"/>
</dbReference>
<dbReference type="GO" id="GO:0005096">
    <property type="term" value="F:GTPase activator activity"/>
    <property type="evidence" value="ECO:0007669"/>
    <property type="project" value="TreeGrafter"/>
</dbReference>
<dbReference type="PANTHER" id="PTHR45899:SF5">
    <property type="entry name" value="ARF-GAP WITH RHO-GAP DOMAIN, ANK REPEAT AND PH DOMAIN-CONTAINING PROTEIN 1-LIKE"/>
    <property type="match status" value="1"/>
</dbReference>
<dbReference type="GO" id="GO:0008360">
    <property type="term" value="P:regulation of cell shape"/>
    <property type="evidence" value="ECO:0007669"/>
    <property type="project" value="TreeGrafter"/>
</dbReference>
<evidence type="ECO:0000259" key="1">
    <source>
        <dbReference type="PROSITE" id="PS50238"/>
    </source>
</evidence>
<dbReference type="PANTHER" id="PTHR45899">
    <property type="entry name" value="RHO GTPASE ACTIVATING PROTEIN AT 15B, ISOFORM C"/>
    <property type="match status" value="1"/>
</dbReference>
<dbReference type="GO" id="GO:0005547">
    <property type="term" value="F:phosphatidylinositol-3,4,5-trisphosphate binding"/>
    <property type="evidence" value="ECO:0007669"/>
    <property type="project" value="TreeGrafter"/>
</dbReference>
<reference evidence="2 3" key="1">
    <citation type="submission" date="2019-03" db="EMBL/GenBank/DDBJ databases">
        <title>First draft genome of Liparis tanakae, snailfish: a comprehensive survey of snailfish specific genes.</title>
        <authorList>
            <person name="Kim W."/>
            <person name="Song I."/>
            <person name="Jeong J.-H."/>
            <person name="Kim D."/>
            <person name="Kim S."/>
            <person name="Ryu S."/>
            <person name="Song J.Y."/>
            <person name="Lee S.K."/>
        </authorList>
    </citation>
    <scope>NUCLEOTIDE SEQUENCE [LARGE SCALE GENOMIC DNA]</scope>
    <source>
        <tissue evidence="2">Muscle</tissue>
    </source>
</reference>
<evidence type="ECO:0000313" key="2">
    <source>
        <dbReference type="EMBL" id="TNN21681.1"/>
    </source>
</evidence>
<proteinExistence type="predicted"/>
<dbReference type="SUPFAM" id="SSF48350">
    <property type="entry name" value="GTPase activation domain, GAP"/>
    <property type="match status" value="1"/>
</dbReference>
<dbReference type="InterPro" id="IPR000198">
    <property type="entry name" value="RhoGAP_dom"/>
</dbReference>
<comment type="caution">
    <text evidence="2">The sequence shown here is derived from an EMBL/GenBank/DDBJ whole genome shotgun (WGS) entry which is preliminary data.</text>
</comment>
<dbReference type="InterPro" id="IPR052227">
    <property type="entry name" value="Arf-Rho-GAP_ANK-PH_domain"/>
</dbReference>
<sequence length="145" mass="15889">MDLPENTITMVTADMNVSLRFKEQHSCRSWFSHLQRALANQGSDGRRLYPVVGVASGGSVPPAIERCISHITAFGLKVEGVYRRCGLASKVTRLVEALMTSPDSAPLEHDEQGVLDAGSALKQYVRQQESLLPDAERQAWIHAAS</sequence>
<dbReference type="EMBL" id="SRLO01026501">
    <property type="protein sequence ID" value="TNN21681.1"/>
    <property type="molecule type" value="Genomic_DNA"/>
</dbReference>
<name>A0A4Z2DYP8_9TELE</name>
<gene>
    <name evidence="2" type="primary">ARAP1_0</name>
    <name evidence="2" type="ORF">EYF80_068207</name>
</gene>
<dbReference type="GO" id="GO:0005737">
    <property type="term" value="C:cytoplasm"/>
    <property type="evidence" value="ECO:0007669"/>
    <property type="project" value="TreeGrafter"/>
</dbReference>
<protein>
    <submittedName>
        <fullName evidence="2">Arf-GAP with Rho-GAP domain, ANK repeat and PH domain-containing protein 1</fullName>
    </submittedName>
</protein>
<dbReference type="InterPro" id="IPR008936">
    <property type="entry name" value="Rho_GTPase_activation_prot"/>
</dbReference>
<keyword evidence="3" id="KW-1185">Reference proteome</keyword>
<dbReference type="GO" id="GO:0007165">
    <property type="term" value="P:signal transduction"/>
    <property type="evidence" value="ECO:0007669"/>
    <property type="project" value="InterPro"/>
</dbReference>
<dbReference type="PROSITE" id="PS50238">
    <property type="entry name" value="RHOGAP"/>
    <property type="match status" value="1"/>
</dbReference>
<dbReference type="OrthoDB" id="8955649at2759"/>
<feature type="domain" description="Rho-GAP" evidence="1">
    <location>
        <begin position="46"/>
        <end position="145"/>
    </location>
</feature>
<dbReference type="Pfam" id="PF00620">
    <property type="entry name" value="RhoGAP"/>
    <property type="match status" value="1"/>
</dbReference>
<accession>A0A4Z2DYP8</accession>
<dbReference type="AlphaFoldDB" id="A0A4Z2DYP8"/>